<proteinExistence type="predicted"/>
<protein>
    <submittedName>
        <fullName evidence="1">Uncharacterized protein</fullName>
    </submittedName>
</protein>
<evidence type="ECO:0000313" key="2">
    <source>
        <dbReference type="Proteomes" id="UP000000560"/>
    </source>
</evidence>
<evidence type="ECO:0000313" key="1">
    <source>
        <dbReference type="EMBL" id="CBF69631.1"/>
    </source>
</evidence>
<sequence length="238" mass="27003">MSIPAIIDPFPEPQAAFQVRYAEPKTLECPRPRQQLDTSKLTEIHGRHVRFAPDTTEYMDRKPLRSSPFPTKANITRLDLTLTTANSDADLLPLQPARTPMRVRFAAEISIIPRPADSFDHVLSAVDFNTTHLDSTGKTCPVMQHVRFADEFTNHSHAHDVFPLIYVRDGERASVSSSRSSSSPSSLGARRADELERSSSLDNFVFVAENCRRRKRRFRRVCGKVKELFKERKGKVVL</sequence>
<organism evidence="1 2">
    <name type="scientific">Emericella nidulans (strain FGSC A4 / ATCC 38163 / CBS 112.46 / NRRL 194 / M139)</name>
    <name type="common">Aspergillus nidulans</name>
    <dbReference type="NCBI Taxonomy" id="227321"/>
    <lineage>
        <taxon>Eukaryota</taxon>
        <taxon>Fungi</taxon>
        <taxon>Dikarya</taxon>
        <taxon>Ascomycota</taxon>
        <taxon>Pezizomycotina</taxon>
        <taxon>Eurotiomycetes</taxon>
        <taxon>Eurotiomycetidae</taxon>
        <taxon>Eurotiales</taxon>
        <taxon>Aspergillaceae</taxon>
        <taxon>Aspergillus</taxon>
        <taxon>Aspergillus subgen. Nidulantes</taxon>
    </lineage>
</organism>
<gene>
    <name evidence="1" type="ORF">ANIA_06358</name>
</gene>
<dbReference type="EMBL" id="BN001301">
    <property type="protein sequence ID" value="CBF69631.1"/>
    <property type="molecule type" value="Genomic_DNA"/>
</dbReference>
<name>Q5AZC2_EMENI</name>
<dbReference type="KEGG" id="ani:ANIA_06358"/>
<dbReference type="AlphaFoldDB" id="Q5AZC2"/>
<dbReference type="RefSeq" id="XP_663962.1">
    <property type="nucleotide sequence ID" value="XM_658870.1"/>
</dbReference>
<accession>Q5AZC2</accession>
<dbReference type="HOGENOM" id="CLU_1165800_0_0_1"/>
<dbReference type="GeneID" id="2871256"/>
<dbReference type="InParanoid" id="Q5AZC2"/>
<reference evidence="2" key="1">
    <citation type="journal article" date="2005" name="Nature">
        <title>Sequencing of Aspergillus nidulans and comparative analysis with A. fumigatus and A. oryzae.</title>
        <authorList>
            <person name="Galagan J.E."/>
            <person name="Calvo S.E."/>
            <person name="Cuomo C."/>
            <person name="Ma L.J."/>
            <person name="Wortman J.R."/>
            <person name="Batzoglou S."/>
            <person name="Lee S.I."/>
            <person name="Basturkmen M."/>
            <person name="Spevak C.C."/>
            <person name="Clutterbuck J."/>
            <person name="Kapitonov V."/>
            <person name="Jurka J."/>
            <person name="Scazzocchio C."/>
            <person name="Farman M."/>
            <person name="Butler J."/>
            <person name="Purcell S."/>
            <person name="Harris S."/>
            <person name="Braus G.H."/>
            <person name="Draht O."/>
            <person name="Busch S."/>
            <person name="D'Enfert C."/>
            <person name="Bouchier C."/>
            <person name="Goldman G.H."/>
            <person name="Bell-Pedersen D."/>
            <person name="Griffiths-Jones S."/>
            <person name="Doonan J.H."/>
            <person name="Yu J."/>
            <person name="Vienken K."/>
            <person name="Pain A."/>
            <person name="Freitag M."/>
            <person name="Selker E.U."/>
            <person name="Archer D.B."/>
            <person name="Penalva M.A."/>
            <person name="Oakley B.R."/>
            <person name="Momany M."/>
            <person name="Tanaka T."/>
            <person name="Kumagai T."/>
            <person name="Asai K."/>
            <person name="Machida M."/>
            <person name="Nierman W.C."/>
            <person name="Denning D.W."/>
            <person name="Caddick M."/>
            <person name="Hynes M."/>
            <person name="Paoletti M."/>
            <person name="Fischer R."/>
            <person name="Miller B."/>
            <person name="Dyer P."/>
            <person name="Sachs M.S."/>
            <person name="Osmani S.A."/>
            <person name="Birren B.W."/>
        </authorList>
    </citation>
    <scope>NUCLEOTIDE SEQUENCE [LARGE SCALE GENOMIC DNA]</scope>
    <source>
        <strain evidence="2">FGSC A4 / ATCC 38163 / CBS 112.46 / NRRL 194 / M139</strain>
    </source>
</reference>
<dbReference type="VEuPathDB" id="FungiDB:AN6358"/>
<keyword evidence="2" id="KW-1185">Reference proteome</keyword>
<reference evidence="2" key="2">
    <citation type="journal article" date="2009" name="Fungal Genet. Biol.">
        <title>The 2008 update of the Aspergillus nidulans genome annotation: a community effort.</title>
        <authorList>
            <person name="Wortman J.R."/>
            <person name="Gilsenan J.M."/>
            <person name="Joardar V."/>
            <person name="Deegan J."/>
            <person name="Clutterbuck J."/>
            <person name="Andersen M.R."/>
            <person name="Archer D."/>
            <person name="Bencina M."/>
            <person name="Braus G."/>
            <person name="Coutinho P."/>
            <person name="von Dohren H."/>
            <person name="Doonan J."/>
            <person name="Driessen A.J."/>
            <person name="Durek P."/>
            <person name="Espeso E."/>
            <person name="Fekete E."/>
            <person name="Flipphi M."/>
            <person name="Estrada C.G."/>
            <person name="Geysens S."/>
            <person name="Goldman G."/>
            <person name="de Groot P.W."/>
            <person name="Hansen K."/>
            <person name="Harris S.D."/>
            <person name="Heinekamp T."/>
            <person name="Helmstaedt K."/>
            <person name="Henrissat B."/>
            <person name="Hofmann G."/>
            <person name="Homan T."/>
            <person name="Horio T."/>
            <person name="Horiuchi H."/>
            <person name="James S."/>
            <person name="Jones M."/>
            <person name="Karaffa L."/>
            <person name="Karanyi Z."/>
            <person name="Kato M."/>
            <person name="Keller N."/>
            <person name="Kelly D.E."/>
            <person name="Kiel J.A."/>
            <person name="Kim J.M."/>
            <person name="van der Klei I.J."/>
            <person name="Klis F.M."/>
            <person name="Kovalchuk A."/>
            <person name="Krasevec N."/>
            <person name="Kubicek C.P."/>
            <person name="Liu B."/>
            <person name="Maccabe A."/>
            <person name="Meyer V."/>
            <person name="Mirabito P."/>
            <person name="Miskei M."/>
            <person name="Mos M."/>
            <person name="Mullins J."/>
            <person name="Nelson D.R."/>
            <person name="Nielsen J."/>
            <person name="Oakley B.R."/>
            <person name="Osmani S.A."/>
            <person name="Pakula T."/>
            <person name="Paszewski A."/>
            <person name="Paulsen I."/>
            <person name="Pilsyk S."/>
            <person name="Pocsi I."/>
            <person name="Punt P.J."/>
            <person name="Ram A.F."/>
            <person name="Ren Q."/>
            <person name="Robellet X."/>
            <person name="Robson G."/>
            <person name="Seiboth B."/>
            <person name="van Solingen P."/>
            <person name="Specht T."/>
            <person name="Sun J."/>
            <person name="Taheri-Talesh N."/>
            <person name="Takeshita N."/>
            <person name="Ussery D."/>
            <person name="vanKuyk P.A."/>
            <person name="Visser H."/>
            <person name="van de Vondervoort P.J."/>
            <person name="de Vries R.P."/>
            <person name="Walton J."/>
            <person name="Xiang X."/>
            <person name="Xiong Y."/>
            <person name="Zeng A.P."/>
            <person name="Brandt B.W."/>
            <person name="Cornell M.J."/>
            <person name="van den Hondel C.A."/>
            <person name="Visser J."/>
            <person name="Oliver S.G."/>
            <person name="Turner G."/>
        </authorList>
    </citation>
    <scope>GENOME REANNOTATION</scope>
    <source>
        <strain evidence="2">FGSC A4 / ATCC 38163 / CBS 112.46 / NRRL 194 / M139</strain>
    </source>
</reference>
<accession>C8V0Y1</accession>
<dbReference type="Proteomes" id="UP000000560">
    <property type="component" value="Chromosome I"/>
</dbReference>